<accession>A0A1H6BNI4</accession>
<gene>
    <name evidence="1" type="ORF">SAMN05421819_3857</name>
</gene>
<dbReference type="AlphaFoldDB" id="A0A1H6BNI4"/>
<keyword evidence="2" id="KW-1185">Reference proteome</keyword>
<dbReference type="SUPFAM" id="SSF81585">
    <property type="entry name" value="PsbU/PolX domain-like"/>
    <property type="match status" value="1"/>
</dbReference>
<evidence type="ECO:0000313" key="2">
    <source>
        <dbReference type="Proteomes" id="UP000236728"/>
    </source>
</evidence>
<dbReference type="RefSeq" id="WP_235011715.1">
    <property type="nucleotide sequence ID" value="NZ_FNVA01000007.1"/>
</dbReference>
<sequence length="134" mass="14341">MPRRNARGTGTSRSRWRLAAVALLFVGFAGRGGTQEMRPPGYYLPPPAARSPAGGHVAPGGLLDLNTATFEQLKALPGMGAEYARRIIAGRPYHAKNSLVRRGILPTAAYERIRDRIVAHRATATQGAGPASQR</sequence>
<name>A0A1H6BNI4_9BACT</name>
<dbReference type="EMBL" id="FNVA01000007">
    <property type="protein sequence ID" value="SEG61967.1"/>
    <property type="molecule type" value="Genomic_DNA"/>
</dbReference>
<dbReference type="Proteomes" id="UP000236728">
    <property type="component" value="Unassembled WGS sequence"/>
</dbReference>
<reference evidence="1 2" key="1">
    <citation type="submission" date="2016-10" db="EMBL/GenBank/DDBJ databases">
        <authorList>
            <person name="de Groot N.N."/>
        </authorList>
    </citation>
    <scope>NUCLEOTIDE SEQUENCE [LARGE SCALE GENOMIC DNA]</scope>
    <source>
        <strain evidence="1 2">DSM 22489</strain>
    </source>
</reference>
<proteinExistence type="predicted"/>
<dbReference type="Gene3D" id="1.10.150.320">
    <property type="entry name" value="Photosystem II 12 kDa extrinsic protein"/>
    <property type="match status" value="1"/>
</dbReference>
<protein>
    <submittedName>
        <fullName evidence="1">Helix-hairpin-helix motif-containing protein</fullName>
    </submittedName>
</protein>
<evidence type="ECO:0000313" key="1">
    <source>
        <dbReference type="EMBL" id="SEG61967.1"/>
    </source>
</evidence>
<organism evidence="1 2">
    <name type="scientific">Bryocella elongata</name>
    <dbReference type="NCBI Taxonomy" id="863522"/>
    <lineage>
        <taxon>Bacteria</taxon>
        <taxon>Pseudomonadati</taxon>
        <taxon>Acidobacteriota</taxon>
        <taxon>Terriglobia</taxon>
        <taxon>Terriglobales</taxon>
        <taxon>Acidobacteriaceae</taxon>
        <taxon>Bryocella</taxon>
    </lineage>
</organism>
<dbReference type="Pfam" id="PF12836">
    <property type="entry name" value="HHH_3"/>
    <property type="match status" value="1"/>
</dbReference>